<sequence>MMLKRLTEAVFGKGGGQFIQTIKAVSTSTICLHVLWLVMICKSVGCLLQFSLYCHAGCFSKNVNLLNMDDHSVSAASEQKLGEEQVGGANQMQSCDGEAGIQRKRKSNESKKDAGDYECGVVESKYEISNWIHDVAGSRPSPSPYFTSKAKQKQNKAASRVDCVIRNQNTYLKADKLTPNFFTQSKVRSLRTIHYLLTPSSLVVNVNCCSIIAAKISPPSSLIR</sequence>
<dbReference type="Proteomes" id="UP001055879">
    <property type="component" value="Linkage Group LG18"/>
</dbReference>
<reference evidence="1 2" key="2">
    <citation type="journal article" date="2022" name="Mol. Ecol. Resour.">
        <title>The genomes of chicory, endive, great burdock and yacon provide insights into Asteraceae paleo-polyploidization history and plant inulin production.</title>
        <authorList>
            <person name="Fan W."/>
            <person name="Wang S."/>
            <person name="Wang H."/>
            <person name="Wang A."/>
            <person name="Jiang F."/>
            <person name="Liu H."/>
            <person name="Zhao H."/>
            <person name="Xu D."/>
            <person name="Zhang Y."/>
        </authorList>
    </citation>
    <scope>NUCLEOTIDE SEQUENCE [LARGE SCALE GENOMIC DNA]</scope>
    <source>
        <strain evidence="2">cv. Niubang</strain>
    </source>
</reference>
<accession>A0ACB8XHK4</accession>
<name>A0ACB8XHK4_ARCLA</name>
<keyword evidence="2" id="KW-1185">Reference proteome</keyword>
<organism evidence="1 2">
    <name type="scientific">Arctium lappa</name>
    <name type="common">Greater burdock</name>
    <name type="synonym">Lappa major</name>
    <dbReference type="NCBI Taxonomy" id="4217"/>
    <lineage>
        <taxon>Eukaryota</taxon>
        <taxon>Viridiplantae</taxon>
        <taxon>Streptophyta</taxon>
        <taxon>Embryophyta</taxon>
        <taxon>Tracheophyta</taxon>
        <taxon>Spermatophyta</taxon>
        <taxon>Magnoliopsida</taxon>
        <taxon>eudicotyledons</taxon>
        <taxon>Gunneridae</taxon>
        <taxon>Pentapetalae</taxon>
        <taxon>asterids</taxon>
        <taxon>campanulids</taxon>
        <taxon>Asterales</taxon>
        <taxon>Asteraceae</taxon>
        <taxon>Carduoideae</taxon>
        <taxon>Cardueae</taxon>
        <taxon>Arctiinae</taxon>
        <taxon>Arctium</taxon>
    </lineage>
</organism>
<gene>
    <name evidence="1" type="ORF">L6452_44683</name>
</gene>
<proteinExistence type="predicted"/>
<dbReference type="EMBL" id="CM042064">
    <property type="protein sequence ID" value="KAI3666045.1"/>
    <property type="molecule type" value="Genomic_DNA"/>
</dbReference>
<reference evidence="2" key="1">
    <citation type="journal article" date="2022" name="Mol. Ecol. Resour.">
        <title>The genomes of chicory, endive, great burdock and yacon provide insights into Asteraceae palaeo-polyploidization history and plant inulin production.</title>
        <authorList>
            <person name="Fan W."/>
            <person name="Wang S."/>
            <person name="Wang H."/>
            <person name="Wang A."/>
            <person name="Jiang F."/>
            <person name="Liu H."/>
            <person name="Zhao H."/>
            <person name="Xu D."/>
            <person name="Zhang Y."/>
        </authorList>
    </citation>
    <scope>NUCLEOTIDE SEQUENCE [LARGE SCALE GENOMIC DNA]</scope>
    <source>
        <strain evidence="2">cv. Niubang</strain>
    </source>
</reference>
<evidence type="ECO:0000313" key="1">
    <source>
        <dbReference type="EMBL" id="KAI3666045.1"/>
    </source>
</evidence>
<comment type="caution">
    <text evidence="1">The sequence shown here is derived from an EMBL/GenBank/DDBJ whole genome shotgun (WGS) entry which is preliminary data.</text>
</comment>
<evidence type="ECO:0000313" key="2">
    <source>
        <dbReference type="Proteomes" id="UP001055879"/>
    </source>
</evidence>
<protein>
    <submittedName>
        <fullName evidence="1">Uncharacterized protein</fullName>
    </submittedName>
</protein>